<organism evidence="5 6">
    <name type="scientific">Clostridium tagluense</name>
    <dbReference type="NCBI Taxonomy" id="360422"/>
    <lineage>
        <taxon>Bacteria</taxon>
        <taxon>Bacillati</taxon>
        <taxon>Bacillota</taxon>
        <taxon>Clostridia</taxon>
        <taxon>Eubacteriales</taxon>
        <taxon>Clostridiaceae</taxon>
        <taxon>Clostridium</taxon>
    </lineage>
</organism>
<dbReference type="InterPro" id="IPR019734">
    <property type="entry name" value="TPR_rpt"/>
</dbReference>
<dbReference type="InterPro" id="IPR011990">
    <property type="entry name" value="TPR-like_helical_dom_sf"/>
</dbReference>
<evidence type="ECO:0000259" key="3">
    <source>
        <dbReference type="PROSITE" id="PS50011"/>
    </source>
</evidence>
<dbReference type="GO" id="GO:0005524">
    <property type="term" value="F:ATP binding"/>
    <property type="evidence" value="ECO:0007669"/>
    <property type="project" value="InterPro"/>
</dbReference>
<dbReference type="SMART" id="SM00220">
    <property type="entry name" value="S_TKc"/>
    <property type="match status" value="1"/>
</dbReference>
<sequence length="1813" mass="208469">MNLINNRYRIITNLTQDRIKSSYLVSDVINNHEKIQLNIINSEFASESLINFYVNEFITLSTINHANISKVFDFGLVHSIDNKKVSSSEYFYTNDYLEDTVKLHELITNINENEILGIFMQLCSALNYLHIRGFIYGEININNIMISYKNNEYKVSFVDLPTIEAQNQNYDHNNIGQLNFKSPEYRIDNKKTIAADIYSLGVVLLALCKIDIHQNSNINQSILKLANKAEDKYHESTEASDFYSNLMIIVKKMTQQDLEQRYSNINKIVEDINYIFNKKYVAYIIGEIEKLNFKTKIVGRDAEIKEIISAYYNLIVPNALNKIIFVHGEQGIGKTRLLKEIQHLLYLKKASVYASFAIENPHSKSNKALVDILRKIISLCDEEIVKRYQSELIKFIPGLGAENNIVASENLVGEKEKYRLISRVYSFIKESTNNKPTVFIIDNAHCLDEFSLELLEYINLQNNNEQNIMIILSYNNAEFIINNKLKQLSNKKSRNLNLDLKNLNNEETAIMIQQILSMPKVPINFGEKVYDKTYGNPLFIEETLKDFMAKKILCINKNNAKWRVSFETVDELPIASTMEQALLNQIKQINKDSYEILNAIAIFNTAVSIGVIEKVLNTAKKRIEAYIDELCSKGILIKKIEDMGFVFDFYNKVLKNLIYNRLSEEQRKVRHQFAASVLEDLYQTQGREYKEELIYHLEKANDKERLVKYCLEFAEKMKSLRIMDEAISKYKKVLSLLSDEDSQNKKAEIILKIGDIYLEMGNLSAALKTYKKTYRCSMNLVEVKIQVDCANKIAYTCIRRNEVEKAMQYIKKCESLLLNVEYMEGYLENKKNLVNVYTAKQDYQKVYEICTSCIVKCGNDYIKYKGLMYNNLGIMYSETSRVIEALECYRKGLSYFEEINYPEGMCRCLNNLGVIYGDHYGDSETAISYYNKIIVISQENSIIESELIALVNLATIYCDKFDYDAALKYFKDILVKSKNIELEGNIFYTYNYLSYVSSKMGNNKEAYEYHLLAQKELEQYPIQGKDISLYYQMGAEIYFGIGDIKAAYDLIKKALEIYNNDGTTQDGNSKLLLFVLEIYKTEGIEDLKKRIEYVKAIIQGYKNNTNKINGLYEVCIVLFEKGYQEEATNLFKIHSASELDSLVDIVNIKKLYLEGLICKDKGKIDSLILALDLSKKIKNKLFQWKICSAIGDYYFSQVDYFYAVNYYFEACEIIKDCTLQLPEQLRTNYINSFNMMKPFNMIKGVSKAHAYNKVCNWEESRITISNNRDLTALFDYSAFSQILSNKSFIESAQKIYSSILPEGIHNINDIITNMCEEPLKILDVITKLISSIVLSTRSLIISEGNNNEYSVVASSDGNHDITDINLILQRVRESKNFILISDGFNSTKNIEFRIIPSGMSAIMCIPILRKKHCYAENSKMATERGNEPFKLENIKGYLYMESDRVLNNFNKESLNKCSDLTSFISFIMENYLLQISSSIDKLTGTLTRRFLEEALSENVEKGNGSLEVFSIIMFDLDDFKGVNDRFGHQTGDQVLRDVSKIVMDSIRKIDVCGRYGGEEFIVILPGTDTTDANIVAERIRQNIDNKKILGSKRELTVSVGIATYPKHGKWKKELVEKADQSLYVAKAKGKNRCQIWEDKFHGIVKGSDKLSGIVSGNVVQDSRNVLAMVELIQMIKEDCDFETKIFNALGRIIETTEAQNGMLFIVNKNEITEKFGRKIFKESWIEVKGYSGDIIDSVIKDKQGKCIIDWDAIIDYDLVTGMPNWKSVLAVPIIKSGIVRGILYLTVPIKVKEFKFEDLNFVNTLGQLLVGML</sequence>
<dbReference type="PANTHER" id="PTHR45138:SF9">
    <property type="entry name" value="DIGUANYLATE CYCLASE DGCM-RELATED"/>
    <property type="match status" value="1"/>
</dbReference>
<evidence type="ECO:0000256" key="1">
    <source>
        <dbReference type="ARBA" id="ARBA00004167"/>
    </source>
</evidence>
<dbReference type="InterPro" id="IPR041664">
    <property type="entry name" value="AAA_16"/>
</dbReference>
<dbReference type="Pfam" id="PF00069">
    <property type="entry name" value="Pkinase"/>
    <property type="match status" value="1"/>
</dbReference>
<dbReference type="InterPro" id="IPR043128">
    <property type="entry name" value="Rev_trsase/Diguanyl_cyclase"/>
</dbReference>
<dbReference type="GO" id="GO:0016020">
    <property type="term" value="C:membrane"/>
    <property type="evidence" value="ECO:0007669"/>
    <property type="project" value="UniProtKB-SubCell"/>
</dbReference>
<dbReference type="InterPro" id="IPR000160">
    <property type="entry name" value="GGDEF_dom"/>
</dbReference>
<evidence type="ECO:0000313" key="6">
    <source>
        <dbReference type="Proteomes" id="UP000287872"/>
    </source>
</evidence>
<dbReference type="SUPFAM" id="SSF52540">
    <property type="entry name" value="P-loop containing nucleoside triphosphate hydrolases"/>
    <property type="match status" value="1"/>
</dbReference>
<dbReference type="Gene3D" id="3.30.70.270">
    <property type="match status" value="1"/>
</dbReference>
<dbReference type="Pfam" id="PF00990">
    <property type="entry name" value="GGDEF"/>
    <property type="match status" value="1"/>
</dbReference>
<dbReference type="PANTHER" id="PTHR45138">
    <property type="entry name" value="REGULATORY COMPONENTS OF SENSORY TRANSDUCTION SYSTEM"/>
    <property type="match status" value="1"/>
</dbReference>
<dbReference type="InterPro" id="IPR011009">
    <property type="entry name" value="Kinase-like_dom_sf"/>
</dbReference>
<keyword evidence="2" id="KW-0802">TPR repeat</keyword>
<name>A0A401UHE2_9CLOT</name>
<dbReference type="Gene3D" id="3.30.450.40">
    <property type="match status" value="1"/>
</dbReference>
<dbReference type="InterPro" id="IPR050469">
    <property type="entry name" value="Diguanylate_Cyclase"/>
</dbReference>
<evidence type="ECO:0000259" key="4">
    <source>
        <dbReference type="PROSITE" id="PS50887"/>
    </source>
</evidence>
<feature type="domain" description="Protein kinase" evidence="3">
    <location>
        <begin position="8"/>
        <end position="276"/>
    </location>
</feature>
<dbReference type="SUPFAM" id="SSF48452">
    <property type="entry name" value="TPR-like"/>
    <property type="match status" value="2"/>
</dbReference>
<dbReference type="SUPFAM" id="SSF56112">
    <property type="entry name" value="Protein kinase-like (PK-like)"/>
    <property type="match status" value="1"/>
</dbReference>
<dbReference type="InterPro" id="IPR000719">
    <property type="entry name" value="Prot_kinase_dom"/>
</dbReference>
<dbReference type="InterPro" id="IPR027417">
    <property type="entry name" value="P-loop_NTPase"/>
</dbReference>
<comment type="subcellular location">
    <subcellularLocation>
        <location evidence="1">Membrane</location>
        <topology evidence="1">Single-pass membrane protein</topology>
    </subcellularLocation>
</comment>
<dbReference type="CDD" id="cd01949">
    <property type="entry name" value="GGDEF"/>
    <property type="match status" value="1"/>
</dbReference>
<evidence type="ECO:0000256" key="2">
    <source>
        <dbReference type="PROSITE-ProRule" id="PRU00339"/>
    </source>
</evidence>
<dbReference type="Gene3D" id="3.40.50.300">
    <property type="entry name" value="P-loop containing nucleotide triphosphate hydrolases"/>
    <property type="match status" value="1"/>
</dbReference>
<gene>
    <name evidence="5" type="ORF">Ctaglu_05220</name>
</gene>
<protein>
    <submittedName>
        <fullName evidence="5">Diguanylate cyclase</fullName>
    </submittedName>
</protein>
<dbReference type="SMART" id="SM00267">
    <property type="entry name" value="GGDEF"/>
    <property type="match status" value="1"/>
</dbReference>
<dbReference type="GO" id="GO:0052621">
    <property type="term" value="F:diguanylate cyclase activity"/>
    <property type="evidence" value="ECO:0007669"/>
    <property type="project" value="TreeGrafter"/>
</dbReference>
<dbReference type="SUPFAM" id="SSF55781">
    <property type="entry name" value="GAF domain-like"/>
    <property type="match status" value="1"/>
</dbReference>
<keyword evidence="6" id="KW-1185">Reference proteome</keyword>
<dbReference type="InterPro" id="IPR029016">
    <property type="entry name" value="GAF-like_dom_sf"/>
</dbReference>
<proteinExistence type="predicted"/>
<accession>A0A401UHE2</accession>
<dbReference type="PROSITE" id="PS50011">
    <property type="entry name" value="PROTEIN_KINASE_DOM"/>
    <property type="match status" value="1"/>
</dbReference>
<dbReference type="NCBIfam" id="TIGR00254">
    <property type="entry name" value="GGDEF"/>
    <property type="match status" value="1"/>
</dbReference>
<dbReference type="Proteomes" id="UP000287872">
    <property type="component" value="Unassembled WGS sequence"/>
</dbReference>
<dbReference type="SUPFAM" id="SSF55073">
    <property type="entry name" value="Nucleotide cyclase"/>
    <property type="match status" value="1"/>
</dbReference>
<comment type="caution">
    <text evidence="5">The sequence shown here is derived from an EMBL/GenBank/DDBJ whole genome shotgun (WGS) entry which is preliminary data.</text>
</comment>
<dbReference type="FunFam" id="3.30.70.270:FF:000001">
    <property type="entry name" value="Diguanylate cyclase domain protein"/>
    <property type="match status" value="1"/>
</dbReference>
<dbReference type="PROSITE" id="PS50005">
    <property type="entry name" value="TPR"/>
    <property type="match status" value="1"/>
</dbReference>
<dbReference type="Gene3D" id="1.10.510.10">
    <property type="entry name" value="Transferase(Phosphotransferase) domain 1"/>
    <property type="match status" value="1"/>
</dbReference>
<dbReference type="Gene3D" id="1.25.40.10">
    <property type="entry name" value="Tetratricopeptide repeat domain"/>
    <property type="match status" value="3"/>
</dbReference>
<evidence type="ECO:0000313" key="5">
    <source>
        <dbReference type="EMBL" id="GCD08899.1"/>
    </source>
</evidence>
<dbReference type="InterPro" id="IPR029787">
    <property type="entry name" value="Nucleotide_cyclase"/>
</dbReference>
<dbReference type="RefSeq" id="WP_185732576.1">
    <property type="nucleotide sequence ID" value="NZ_BHYK01000002.1"/>
</dbReference>
<dbReference type="Pfam" id="PF13191">
    <property type="entry name" value="AAA_16"/>
    <property type="match status" value="1"/>
</dbReference>
<dbReference type="EMBL" id="BHYK01000002">
    <property type="protein sequence ID" value="GCD08899.1"/>
    <property type="molecule type" value="Genomic_DNA"/>
</dbReference>
<dbReference type="GO" id="GO:0004672">
    <property type="term" value="F:protein kinase activity"/>
    <property type="evidence" value="ECO:0007669"/>
    <property type="project" value="InterPro"/>
</dbReference>
<dbReference type="Pfam" id="PF13181">
    <property type="entry name" value="TPR_8"/>
    <property type="match status" value="1"/>
</dbReference>
<dbReference type="SMART" id="SM00028">
    <property type="entry name" value="TPR"/>
    <property type="match status" value="9"/>
</dbReference>
<reference evidence="5 6" key="1">
    <citation type="submission" date="2018-11" db="EMBL/GenBank/DDBJ databases">
        <title>Genome sequencing and assembly of Clostridium tagluense strain A121.</title>
        <authorList>
            <person name="Murakami T."/>
            <person name="Segawa T."/>
            <person name="Shcherbakova V.A."/>
            <person name="Mori H."/>
            <person name="Yoshimura Y."/>
        </authorList>
    </citation>
    <scope>NUCLEOTIDE SEQUENCE [LARGE SCALE GENOMIC DNA]</scope>
    <source>
        <strain evidence="5 6">A121</strain>
    </source>
</reference>
<feature type="repeat" description="TPR" evidence="2">
    <location>
        <begin position="747"/>
        <end position="780"/>
    </location>
</feature>
<dbReference type="PROSITE" id="PS50887">
    <property type="entry name" value="GGDEF"/>
    <property type="match status" value="1"/>
</dbReference>
<feature type="domain" description="GGDEF" evidence="4">
    <location>
        <begin position="1507"/>
        <end position="1638"/>
    </location>
</feature>